<feature type="transmembrane region" description="Helical" evidence="1">
    <location>
        <begin position="125"/>
        <end position="146"/>
    </location>
</feature>
<keyword evidence="1" id="KW-0812">Transmembrane</keyword>
<comment type="caution">
    <text evidence="2">The sequence shown here is derived from an EMBL/GenBank/DDBJ whole genome shotgun (WGS) entry which is preliminary data.</text>
</comment>
<dbReference type="EMBL" id="JBHTEY010000004">
    <property type="protein sequence ID" value="MFC7617169.1"/>
    <property type="molecule type" value="Genomic_DNA"/>
</dbReference>
<keyword evidence="3" id="KW-1185">Reference proteome</keyword>
<proteinExistence type="predicted"/>
<gene>
    <name evidence="2" type="ORF">ACFQV2_30840</name>
</gene>
<dbReference type="Proteomes" id="UP001596512">
    <property type="component" value="Unassembled WGS sequence"/>
</dbReference>
<evidence type="ECO:0000313" key="2">
    <source>
        <dbReference type="EMBL" id="MFC7617169.1"/>
    </source>
</evidence>
<feature type="transmembrane region" description="Helical" evidence="1">
    <location>
        <begin position="41"/>
        <end position="60"/>
    </location>
</feature>
<sequence length="186" mass="20289">MEWIAENPMVALIVACEVGFWVLAAAGLVARYALRWRRTGMALLVATPVVDVVLLVATAVDLRGGGEAGLPHALAALYLGFSVVFGHGLIRWADVRVAHRFAGGPPPRRLPKSGPERLAHEWREWVKCLAACAITGGAVLFLSYVVGTPEQTRALLDVLPRLGWIAGLWFVFGPLWNLFDKEKVRA</sequence>
<accession>A0ABW2TTY4</accession>
<feature type="transmembrane region" description="Helical" evidence="1">
    <location>
        <begin position="72"/>
        <end position="90"/>
    </location>
</feature>
<name>A0ABW2TTY4_9PSEU</name>
<reference evidence="3" key="1">
    <citation type="journal article" date="2019" name="Int. J. Syst. Evol. Microbiol.">
        <title>The Global Catalogue of Microorganisms (GCM) 10K type strain sequencing project: providing services to taxonomists for standard genome sequencing and annotation.</title>
        <authorList>
            <consortium name="The Broad Institute Genomics Platform"/>
            <consortium name="The Broad Institute Genome Sequencing Center for Infectious Disease"/>
            <person name="Wu L."/>
            <person name="Ma J."/>
        </authorList>
    </citation>
    <scope>NUCLEOTIDE SEQUENCE [LARGE SCALE GENOMIC DNA]</scope>
    <source>
        <strain evidence="3">JCM 17695</strain>
    </source>
</reference>
<protein>
    <recommendedName>
        <fullName evidence="4">Intracellular septation protein A</fullName>
    </recommendedName>
</protein>
<keyword evidence="1" id="KW-1133">Transmembrane helix</keyword>
<evidence type="ECO:0000313" key="3">
    <source>
        <dbReference type="Proteomes" id="UP001596512"/>
    </source>
</evidence>
<feature type="transmembrane region" description="Helical" evidence="1">
    <location>
        <begin position="158"/>
        <end position="179"/>
    </location>
</feature>
<organism evidence="2 3">
    <name type="scientific">Actinokineospora soli</name>
    <dbReference type="NCBI Taxonomy" id="1048753"/>
    <lineage>
        <taxon>Bacteria</taxon>
        <taxon>Bacillati</taxon>
        <taxon>Actinomycetota</taxon>
        <taxon>Actinomycetes</taxon>
        <taxon>Pseudonocardiales</taxon>
        <taxon>Pseudonocardiaceae</taxon>
        <taxon>Actinokineospora</taxon>
    </lineage>
</organism>
<keyword evidence="1" id="KW-0472">Membrane</keyword>
<evidence type="ECO:0008006" key="4">
    <source>
        <dbReference type="Google" id="ProtNLM"/>
    </source>
</evidence>
<evidence type="ECO:0000256" key="1">
    <source>
        <dbReference type="SAM" id="Phobius"/>
    </source>
</evidence>
<feature type="transmembrane region" description="Helical" evidence="1">
    <location>
        <begin position="12"/>
        <end position="34"/>
    </location>
</feature>